<evidence type="ECO:0000256" key="1">
    <source>
        <dbReference type="ARBA" id="ARBA00006814"/>
    </source>
</evidence>
<keyword evidence="6" id="KW-1185">Reference proteome</keyword>
<keyword evidence="3" id="KW-0064">Aspartyl protease</keyword>
<evidence type="ECO:0000256" key="2">
    <source>
        <dbReference type="ARBA" id="ARBA00022670"/>
    </source>
</evidence>
<dbReference type="GO" id="GO:0008233">
    <property type="term" value="F:peptidase activity"/>
    <property type="evidence" value="ECO:0007669"/>
    <property type="project" value="UniProtKB-KW"/>
</dbReference>
<proteinExistence type="inferred from homology"/>
<dbReference type="PANTHER" id="PTHR30302">
    <property type="entry name" value="HYDROGENASE 1 MATURATION PROTEASE"/>
    <property type="match status" value="1"/>
</dbReference>
<sequence length="156" mass="17195">MDNVTILGVGNILMQDDGFGVRLIEKLQLMKWPEKVRILDGGTLGMLLLPYIEGTKKLLIIDAINAPGTAGDFFCFEGSEVNAYFSNKISVHDLGINDLLAALAITNDPVDETVVMGIKPAVVDLGMELTEIIEEKMDKTIEKVLSHLKKWHVFPV</sequence>
<dbReference type="Proteomes" id="UP001239167">
    <property type="component" value="Unassembled WGS sequence"/>
</dbReference>
<evidence type="ECO:0000313" key="6">
    <source>
        <dbReference type="Proteomes" id="UP001239167"/>
    </source>
</evidence>
<dbReference type="Pfam" id="PF01750">
    <property type="entry name" value="HycI"/>
    <property type="match status" value="1"/>
</dbReference>
<dbReference type="InterPro" id="IPR023430">
    <property type="entry name" value="Pept_HybD-like_dom_sf"/>
</dbReference>
<dbReference type="PANTHER" id="PTHR30302:SF1">
    <property type="entry name" value="HYDROGENASE 2 MATURATION PROTEASE"/>
    <property type="match status" value="1"/>
</dbReference>
<name>A0ABT9Y3I5_9FIRM</name>
<dbReference type="SUPFAM" id="SSF53163">
    <property type="entry name" value="HybD-like"/>
    <property type="match status" value="1"/>
</dbReference>
<keyword evidence="2 5" id="KW-0645">Protease</keyword>
<dbReference type="GO" id="GO:0006508">
    <property type="term" value="P:proteolysis"/>
    <property type="evidence" value="ECO:0007669"/>
    <property type="project" value="UniProtKB-KW"/>
</dbReference>
<dbReference type="EC" id="3.4.23.-" evidence="5"/>
<dbReference type="EMBL" id="JAUSUE010000001">
    <property type="protein sequence ID" value="MDQ0202383.1"/>
    <property type="molecule type" value="Genomic_DNA"/>
</dbReference>
<evidence type="ECO:0000313" key="5">
    <source>
        <dbReference type="EMBL" id="MDQ0202383.1"/>
    </source>
</evidence>
<organism evidence="5 6">
    <name type="scientific">Pectinatus haikarae</name>
    <dbReference type="NCBI Taxonomy" id="349096"/>
    <lineage>
        <taxon>Bacteria</taxon>
        <taxon>Bacillati</taxon>
        <taxon>Bacillota</taxon>
        <taxon>Negativicutes</taxon>
        <taxon>Selenomonadales</taxon>
        <taxon>Selenomonadaceae</taxon>
        <taxon>Pectinatus</taxon>
    </lineage>
</organism>
<dbReference type="CDD" id="cd06062">
    <property type="entry name" value="H2MP_MemB-H2up"/>
    <property type="match status" value="1"/>
</dbReference>
<evidence type="ECO:0000256" key="3">
    <source>
        <dbReference type="ARBA" id="ARBA00022750"/>
    </source>
</evidence>
<reference evidence="5 6" key="1">
    <citation type="submission" date="2023-07" db="EMBL/GenBank/DDBJ databases">
        <title>Genomic Encyclopedia of Type Strains, Phase IV (KMG-IV): sequencing the most valuable type-strain genomes for metagenomic binning, comparative biology and taxonomic classification.</title>
        <authorList>
            <person name="Goeker M."/>
        </authorList>
    </citation>
    <scope>NUCLEOTIDE SEQUENCE [LARGE SCALE GENOMIC DNA]</scope>
    <source>
        <strain evidence="5 6">DSM 16980</strain>
    </source>
</reference>
<keyword evidence="4 5" id="KW-0378">Hydrolase</keyword>
<comment type="similarity">
    <text evidence="1">Belongs to the peptidase A31 family.</text>
</comment>
<evidence type="ECO:0000256" key="4">
    <source>
        <dbReference type="ARBA" id="ARBA00022801"/>
    </source>
</evidence>
<comment type="caution">
    <text evidence="5">The sequence shown here is derived from an EMBL/GenBank/DDBJ whole genome shotgun (WGS) entry which is preliminary data.</text>
</comment>
<dbReference type="NCBIfam" id="TIGR00072">
    <property type="entry name" value="hydrog_prot"/>
    <property type="match status" value="1"/>
</dbReference>
<accession>A0ABT9Y3I5</accession>
<protein>
    <submittedName>
        <fullName evidence="5">Hydrogenase maturation protease</fullName>
        <ecNumber evidence="5">3.4.23.-</ecNumber>
    </submittedName>
</protein>
<dbReference type="RefSeq" id="WP_307222243.1">
    <property type="nucleotide sequence ID" value="NZ_CP116940.1"/>
</dbReference>
<dbReference type="PRINTS" id="PR00446">
    <property type="entry name" value="HYDRGNUPTAKE"/>
</dbReference>
<gene>
    <name evidence="5" type="ORF">J2S01_000068</name>
</gene>
<dbReference type="InterPro" id="IPR000671">
    <property type="entry name" value="Peptidase_A31"/>
</dbReference>
<dbReference type="Gene3D" id="3.40.50.1450">
    <property type="entry name" value="HybD-like"/>
    <property type="match status" value="1"/>
</dbReference>